<dbReference type="Pfam" id="PF04286">
    <property type="entry name" value="DUF445"/>
    <property type="match status" value="1"/>
</dbReference>
<evidence type="ECO:0000256" key="5">
    <source>
        <dbReference type="ARBA" id="ARBA00023136"/>
    </source>
</evidence>
<name>A0AB39BY42_9BACI</name>
<comment type="subcellular location">
    <subcellularLocation>
        <location evidence="1">Cell membrane</location>
    </subcellularLocation>
</comment>
<comment type="similarity">
    <text evidence="2">Belongs to the UPF0754 family.</text>
</comment>
<accession>A0AB39BY42</accession>
<organism evidence="7">
    <name type="scientific">Alkalihalophilus sp. As8PL</name>
    <dbReference type="NCBI Taxonomy" id="3237103"/>
    <lineage>
        <taxon>Bacteria</taxon>
        <taxon>Bacillati</taxon>
        <taxon>Bacillota</taxon>
        <taxon>Bacilli</taxon>
        <taxon>Bacillales</taxon>
        <taxon>Bacillaceae</taxon>
        <taxon>Alkalihalophilus</taxon>
    </lineage>
</organism>
<keyword evidence="5 6" id="KW-0472">Membrane</keyword>
<keyword evidence="4 6" id="KW-1133">Transmembrane helix</keyword>
<dbReference type="RefSeq" id="WP_368505541.1">
    <property type="nucleotide sequence ID" value="NZ_CP162551.1"/>
</dbReference>
<sequence length="379" mass="43602">MHTAWFIVFMMVIGAVIGGMTNSLAIKMLFRPYTEKRIGKWKVPFTPGLIPKRHQELATQLGQMVVQYLLTAEGLGNKLKSTAFMDAMNEWLRSELEKLLRSEQTVANILEEKLGVDQPKQALVQKTEEVIEGSYNRFFSENRHQPIGEVLPVGISKKLDESVPLVATFLLERGQTLFSSEEGKERLSQMIDRFLLNKGTLGNMISMFLGNERLVDKLQPELMKFMRDAGTKRMIEDILHKEWHKLKQKDVAMIEAHLNKEDIIQYVTSSIERNVPLYQWIEQPFYKWTGSFEERLLTEWVPKMVDATSDLLASHLEGLLERLHLEEIVREQVEAFSVERLEELVLTISKREFKMITYLGALLGGMIGFIQGLVVLFLG</sequence>
<dbReference type="PANTHER" id="PTHR35791">
    <property type="entry name" value="UPF0754 MEMBRANE PROTEIN YHEB"/>
    <property type="match status" value="1"/>
</dbReference>
<dbReference type="GO" id="GO:0005886">
    <property type="term" value="C:plasma membrane"/>
    <property type="evidence" value="ECO:0007669"/>
    <property type="project" value="UniProtKB-SubCell"/>
</dbReference>
<feature type="transmembrane region" description="Helical" evidence="6">
    <location>
        <begin position="6"/>
        <end position="30"/>
    </location>
</feature>
<feature type="transmembrane region" description="Helical" evidence="6">
    <location>
        <begin position="356"/>
        <end position="378"/>
    </location>
</feature>
<dbReference type="InterPro" id="IPR016991">
    <property type="entry name" value="UCP032178"/>
</dbReference>
<gene>
    <name evidence="7" type="ORF">AB3N04_07865</name>
</gene>
<protein>
    <submittedName>
        <fullName evidence="7">DUF445 domain-containing protein</fullName>
    </submittedName>
</protein>
<evidence type="ECO:0000256" key="4">
    <source>
        <dbReference type="ARBA" id="ARBA00022989"/>
    </source>
</evidence>
<keyword evidence="3 6" id="KW-0812">Transmembrane</keyword>
<dbReference type="PANTHER" id="PTHR35791:SF1">
    <property type="entry name" value="UPF0754 MEMBRANE PROTEIN YHEB"/>
    <property type="match status" value="1"/>
</dbReference>
<proteinExistence type="inferred from homology"/>
<dbReference type="EMBL" id="CP162551">
    <property type="protein sequence ID" value="XDI38226.1"/>
    <property type="molecule type" value="Genomic_DNA"/>
</dbReference>
<evidence type="ECO:0000256" key="1">
    <source>
        <dbReference type="ARBA" id="ARBA00004236"/>
    </source>
</evidence>
<evidence type="ECO:0000256" key="6">
    <source>
        <dbReference type="SAM" id="Phobius"/>
    </source>
</evidence>
<evidence type="ECO:0000256" key="2">
    <source>
        <dbReference type="ARBA" id="ARBA00008053"/>
    </source>
</evidence>
<dbReference type="InterPro" id="IPR007383">
    <property type="entry name" value="DUF445"/>
</dbReference>
<evidence type="ECO:0000313" key="7">
    <source>
        <dbReference type="EMBL" id="XDI38226.1"/>
    </source>
</evidence>
<evidence type="ECO:0000256" key="3">
    <source>
        <dbReference type="ARBA" id="ARBA00022692"/>
    </source>
</evidence>
<reference evidence="7" key="1">
    <citation type="submission" date="2024-07" db="EMBL/GenBank/DDBJ databases">
        <title>Identification and characteristics of an arsenic-resistant bacterial isolate, which belongs to a novel species.</title>
        <authorList>
            <person name="Juszczyk A."/>
            <person name="Kowalczyk A."/>
            <person name="Was K."/>
            <person name="Kosowicz W."/>
            <person name="Budzyn A."/>
            <person name="Latowski D."/>
        </authorList>
    </citation>
    <scope>NUCLEOTIDE SEQUENCE</scope>
    <source>
        <strain evidence="7">As8PL</strain>
    </source>
</reference>
<dbReference type="AlphaFoldDB" id="A0AB39BY42"/>
<dbReference type="PIRSF" id="PIRSF032178">
    <property type="entry name" value="UCP032178"/>
    <property type="match status" value="1"/>
</dbReference>